<dbReference type="AlphaFoldDB" id="A0A060DMK4"/>
<dbReference type="Proteomes" id="UP000027186">
    <property type="component" value="Plasmid AbAZ39_p1"/>
</dbReference>
<keyword evidence="2" id="KW-0614">Plasmid</keyword>
<evidence type="ECO:0000256" key="1">
    <source>
        <dbReference type="SAM" id="SignalP"/>
    </source>
</evidence>
<dbReference type="OrthoDB" id="9815514at2"/>
<accession>A0A2K1G3V8</accession>
<accession>A0A060DMK4</accession>
<geneLocation type="plasmid" evidence="2 4">
    <name>AbAZ39_p1</name>
</geneLocation>
<dbReference type="InterPro" id="IPR015000">
    <property type="entry name" value="EipB-like"/>
</dbReference>
<dbReference type="KEGG" id="abq:ABAZ39_19515"/>
<reference evidence="3 5" key="2">
    <citation type="submission" date="2018-01" db="EMBL/GenBank/DDBJ databases">
        <title>Whole genome sequence of Azospirillum brasilense REC3 isolated from strawberry roots.</title>
        <authorList>
            <person name="Fontana C.A."/>
            <person name="Salazar S.M."/>
            <person name="Bassi D."/>
            <person name="Puglisi E."/>
            <person name="Lovaisa N.C."/>
            <person name="Toffoli L.M."/>
            <person name="Pedraza R."/>
            <person name="Cocconcelli P.S."/>
        </authorList>
    </citation>
    <scope>NUCLEOTIDE SEQUENCE [LARGE SCALE GENOMIC DNA]</scope>
    <source>
        <strain evidence="3 5">REC3</strain>
        <plasmid evidence="3">p4unnamed</plasmid>
    </source>
</reference>
<sequence length="296" mass="31835">MDVALQNRRSAARLALCATFGAFLVSLTTLPAAGPVQAAPANAAGAAVGAAAGAAANILPHRAVYKMSLLSARNSSKVSDVRGRMLFEWADACDGWTTEQRFQLRFVYAEGDEMAMTTNYTTWEAKDGQRYRFNVRKLINGEEDEEVRGDARLAKDGTGTAAFSKPEPQDMELPPNTMFPTAHTLAVLDHAGAGETFFNRVVFDGADSEGATEVSTVIGAAIQAKEDGADPLLKGKKAWPVRMAFFPLKSDSAQPEYEMSLRLLQNGVAESMQIDYGDFTVNAILEKVEALPKSGC</sequence>
<name>A0A060DMK4_9PROT</name>
<protein>
    <submittedName>
        <fullName evidence="3">DUF1849 domain-containing protein</fullName>
    </submittedName>
</protein>
<gene>
    <name evidence="2" type="ORF">ABAZ39_19515</name>
    <name evidence="3" type="ORF">C1S70_07845</name>
</gene>
<dbReference type="EMBL" id="CP007794">
    <property type="protein sequence ID" value="AIB14117.1"/>
    <property type="molecule type" value="Genomic_DNA"/>
</dbReference>
<feature type="chain" id="PRO_5037318695" evidence="1">
    <location>
        <begin position="39"/>
        <end position="296"/>
    </location>
</feature>
<keyword evidence="1" id="KW-0732">Signal</keyword>
<evidence type="ECO:0000313" key="4">
    <source>
        <dbReference type="Proteomes" id="UP000027186"/>
    </source>
</evidence>
<reference evidence="2 4" key="1">
    <citation type="journal article" date="2014" name="Genome Announc.">
        <title>Complete Genome Sequence of the Model Rhizosphere Strain Azospirillum brasilense Az39, Successfully Applied in Agriculture.</title>
        <authorList>
            <person name="Rivera D."/>
            <person name="Revale S."/>
            <person name="Molina R."/>
            <person name="Gualpa J."/>
            <person name="Puente M."/>
            <person name="Maroniche G."/>
            <person name="Paris G."/>
            <person name="Baker D."/>
            <person name="Clavijo B."/>
            <person name="McLay K."/>
            <person name="Spaepen S."/>
            <person name="Perticari A."/>
            <person name="Vazquez M."/>
            <person name="Wisniewski-Dye F."/>
            <person name="Watkins C."/>
            <person name="Martinez-Abarca F."/>
            <person name="Vanderleyden J."/>
            <person name="Cassan F."/>
        </authorList>
    </citation>
    <scope>NUCLEOTIDE SEQUENCE [LARGE SCALE GENOMIC DNA]</scope>
    <source>
        <strain evidence="2 4">Az39</strain>
        <plasmid evidence="2">AbAZ39_p1</plasmid>
    </source>
</reference>
<geneLocation type="plasmid" evidence="3">
    <name>p4unnamed</name>
</geneLocation>
<dbReference type="Proteomes" id="UP000236268">
    <property type="component" value="Unassembled WGS sequence"/>
</dbReference>
<dbReference type="EMBL" id="POWG01000006">
    <property type="protein sequence ID" value="PNQ99462.1"/>
    <property type="molecule type" value="Genomic_DNA"/>
</dbReference>
<proteinExistence type="predicted"/>
<dbReference type="Pfam" id="PF08904">
    <property type="entry name" value="EipB_like"/>
    <property type="match status" value="1"/>
</dbReference>
<evidence type="ECO:0000313" key="2">
    <source>
        <dbReference type="EMBL" id="AIB14117.1"/>
    </source>
</evidence>
<evidence type="ECO:0000313" key="3">
    <source>
        <dbReference type="EMBL" id="PNQ99462.1"/>
    </source>
</evidence>
<feature type="signal peptide" evidence="1">
    <location>
        <begin position="1"/>
        <end position="38"/>
    </location>
</feature>
<organism evidence="2 4">
    <name type="scientific">Azospirillum argentinense</name>
    <dbReference type="NCBI Taxonomy" id="2970906"/>
    <lineage>
        <taxon>Bacteria</taxon>
        <taxon>Pseudomonadati</taxon>
        <taxon>Pseudomonadota</taxon>
        <taxon>Alphaproteobacteria</taxon>
        <taxon>Rhodospirillales</taxon>
        <taxon>Azospirillaceae</taxon>
        <taxon>Azospirillum</taxon>
    </lineage>
</organism>
<evidence type="ECO:0000313" key="5">
    <source>
        <dbReference type="Proteomes" id="UP000236268"/>
    </source>
</evidence>